<gene>
    <name evidence="3" type="ORF">MNBD_GAMMA03-726</name>
</gene>
<evidence type="ECO:0000313" key="3">
    <source>
        <dbReference type="EMBL" id="VAW49068.1"/>
    </source>
</evidence>
<dbReference type="GO" id="GO:0000270">
    <property type="term" value="P:peptidoglycan metabolic process"/>
    <property type="evidence" value="ECO:0007669"/>
    <property type="project" value="TreeGrafter"/>
</dbReference>
<comment type="similarity">
    <text evidence="1">Belongs to the peptidase S13 family.</text>
</comment>
<dbReference type="EMBL" id="UOFC01000253">
    <property type="protein sequence ID" value="VAW49068.1"/>
    <property type="molecule type" value="Genomic_DNA"/>
</dbReference>
<keyword evidence="3" id="KW-0645">Protease</keyword>
<proteinExistence type="inferred from homology"/>
<reference evidence="3" key="1">
    <citation type="submission" date="2018-06" db="EMBL/GenBank/DDBJ databases">
        <authorList>
            <person name="Zhirakovskaya E."/>
        </authorList>
    </citation>
    <scope>NUCLEOTIDE SEQUENCE</scope>
</reference>
<sequence>MYLKKIKNLMNILRLFLVIFGLNCLTSASASEGVRIALDEGTQLRYFNQLQHAGLVVMSAQQKSTLYEKNAQQFFIPASTTKLITALLALQHWGADYRFKTEFYVTEGFKEGWGDENKKLNSLFYKLQIKGYGDPFLVSEELAFVVKQLAQRLKQQGVFHLAGVQLDTRYYEGGVKFSGASQTDNPYDAISSALAANFNTLYIQKTAEGFISAESQTPMTPTAHVLAREIKSFKQARYGLKKRINLGQNETIAQRYFAELLMAFLRQEGIVVEGNVEWQPISKTARPLYVHRNRHTLAEVILPMMKYSTNFIANQLALNLSREVSGRPASAQTVTEVYQQRLTEQFGWQAFTLKEGAGLSRENRLSPEQLIDVLTAFEPWRDLLPEIEKNVYAKSGTLLGVSTLAGYLFHEVNNEINWYPFAVMMNQKVPYRYRNKLARELRMSLTSGSLFKNENRNERKSF</sequence>
<dbReference type="AlphaFoldDB" id="A0A3B0VZG3"/>
<evidence type="ECO:0000256" key="1">
    <source>
        <dbReference type="ARBA" id="ARBA00006096"/>
    </source>
</evidence>
<dbReference type="SUPFAM" id="SSF56601">
    <property type="entry name" value="beta-lactamase/transpeptidase-like"/>
    <property type="match status" value="1"/>
</dbReference>
<dbReference type="PRINTS" id="PR00922">
    <property type="entry name" value="DADACBPTASE3"/>
</dbReference>
<keyword evidence="3" id="KW-0121">Carboxypeptidase</keyword>
<dbReference type="InterPro" id="IPR012338">
    <property type="entry name" value="Beta-lactam/transpept-like"/>
</dbReference>
<accession>A0A3B0VZG3</accession>
<keyword evidence="2 3" id="KW-0378">Hydrolase</keyword>
<organism evidence="3">
    <name type="scientific">hydrothermal vent metagenome</name>
    <dbReference type="NCBI Taxonomy" id="652676"/>
    <lineage>
        <taxon>unclassified sequences</taxon>
        <taxon>metagenomes</taxon>
        <taxon>ecological metagenomes</taxon>
    </lineage>
</organism>
<dbReference type="Gene3D" id="3.40.710.10">
    <property type="entry name" value="DD-peptidase/beta-lactamase superfamily"/>
    <property type="match status" value="2"/>
</dbReference>
<dbReference type="Pfam" id="PF02113">
    <property type="entry name" value="Peptidase_S13"/>
    <property type="match status" value="1"/>
</dbReference>
<dbReference type="GO" id="GO:0006508">
    <property type="term" value="P:proteolysis"/>
    <property type="evidence" value="ECO:0007669"/>
    <property type="project" value="InterPro"/>
</dbReference>
<evidence type="ECO:0000256" key="2">
    <source>
        <dbReference type="ARBA" id="ARBA00022801"/>
    </source>
</evidence>
<dbReference type="GO" id="GO:0009002">
    <property type="term" value="F:serine-type D-Ala-D-Ala carboxypeptidase activity"/>
    <property type="evidence" value="ECO:0007669"/>
    <property type="project" value="UniProtKB-EC"/>
</dbReference>
<name>A0A3B0VZG3_9ZZZZ</name>
<dbReference type="PANTHER" id="PTHR30023">
    <property type="entry name" value="D-ALANYL-D-ALANINE CARBOXYPEPTIDASE"/>
    <property type="match status" value="1"/>
</dbReference>
<dbReference type="EC" id="3.4.16.4" evidence="3"/>
<protein>
    <submittedName>
        <fullName evidence="3">D-alanyl-D-alanine carboxypeptidase</fullName>
        <ecNumber evidence="3">3.4.16.4</ecNumber>
    </submittedName>
</protein>
<dbReference type="PANTHER" id="PTHR30023:SF0">
    <property type="entry name" value="PENICILLIN-SENSITIVE CARBOXYPEPTIDASE A"/>
    <property type="match status" value="1"/>
</dbReference>
<dbReference type="InterPro" id="IPR000667">
    <property type="entry name" value="Peptidase_S13"/>
</dbReference>